<dbReference type="SMART" id="SM00331">
    <property type="entry name" value="PP2C_SIG"/>
    <property type="match status" value="1"/>
</dbReference>
<evidence type="ECO:0000259" key="4">
    <source>
        <dbReference type="SMART" id="SM00331"/>
    </source>
</evidence>
<keyword evidence="1" id="KW-0378">Hydrolase</keyword>
<dbReference type="RefSeq" id="WP_089228216.1">
    <property type="nucleotide sequence ID" value="NZ_FZOF01000029.1"/>
</dbReference>
<dbReference type="InterPro" id="IPR036890">
    <property type="entry name" value="HATPase_C_sf"/>
</dbReference>
<dbReference type="InterPro" id="IPR029016">
    <property type="entry name" value="GAF-like_dom_sf"/>
</dbReference>
<dbReference type="CDD" id="cd16936">
    <property type="entry name" value="HATPase_RsbW-like"/>
    <property type="match status" value="1"/>
</dbReference>
<feature type="domain" description="GAF" evidence="3">
    <location>
        <begin position="23"/>
        <end position="168"/>
    </location>
</feature>
<dbReference type="Gene3D" id="3.30.565.10">
    <property type="entry name" value="Histidine kinase-like ATPase, C-terminal domain"/>
    <property type="match status" value="1"/>
</dbReference>
<evidence type="ECO:0000256" key="1">
    <source>
        <dbReference type="ARBA" id="ARBA00022801"/>
    </source>
</evidence>
<dbReference type="Pfam" id="PF07228">
    <property type="entry name" value="SpoIIE"/>
    <property type="match status" value="1"/>
</dbReference>
<gene>
    <name evidence="5" type="ORF">SAMN05216252_12989</name>
</gene>
<protein>
    <submittedName>
        <fullName evidence="5">Serine phosphatase RsbU, regulator of sigma subunit</fullName>
    </submittedName>
</protein>
<name>A0A239MZZ4_9ACTN</name>
<dbReference type="InterPro" id="IPR052016">
    <property type="entry name" value="Bact_Sigma-Reg"/>
</dbReference>
<feature type="region of interest" description="Disordered" evidence="2">
    <location>
        <begin position="1"/>
        <end position="22"/>
    </location>
</feature>
<reference evidence="5 6" key="1">
    <citation type="submission" date="2017-06" db="EMBL/GenBank/DDBJ databases">
        <authorList>
            <person name="Kim H.J."/>
            <person name="Triplett B.A."/>
        </authorList>
    </citation>
    <scope>NUCLEOTIDE SEQUENCE [LARGE SCALE GENOMIC DNA]</scope>
    <source>
        <strain evidence="5 6">CGMCC 4.1858</strain>
    </source>
</reference>
<dbReference type="Pfam" id="PF01590">
    <property type="entry name" value="GAF"/>
    <property type="match status" value="1"/>
</dbReference>
<dbReference type="SUPFAM" id="SSF81606">
    <property type="entry name" value="PP2C-like"/>
    <property type="match status" value="1"/>
</dbReference>
<dbReference type="AlphaFoldDB" id="A0A239MZZ4"/>
<sequence length="747" mass="78416">MTSNSALGEHRREGGPARTDGRGLEEVLHGVVREALFRMDAVSAAVYLLSRDASEVRAAMIAGSPPSCFTMPCRMSMDMPRASTRAVATGKVAVLPDPDPADEDQTYALPYPYAALAAPVTAGGRRFGALTVLRLESHGGFGPTDRRVLQEIADALATDLAGLARAGTAVMAGATPALVPVFHSSIRTPGWGVRGVPGSAGASLMYPLRHFAERLNQTTTVDDLIAAARDSIMSPFGARALVLASVGAGRLWVLGHSGPSSEMVRALHGTRLGARTPAVEAVRGHALFLPGGPPPEAGSGGQDAGPPGEAYLPLVVGGRSVAVASEVHPHVVGVCCLEFAGPREFPPEERTVLSMMAGMLGAAVERVELGTRQREVAEHLQRRLLPSGLSELPGLATTARYRPAVTTVQVGGDWYDVIKVSDERMVLVVGDVEGHDLDSAAVMGQARTALISYATEGHRPAVVIDRTGRLLAGLGTEQLVTCCVVALDTGDGTAEVALAGHPAPLVRRPDGGVGTLDAPANLPLGVTARHAYQSCEHTLSPGSVLMLYSNGLTDSATRDPGTCAEDLLRAGGREAGADLERLADRLVAEVSGARWRRDDAVLLLARYEGAVGRGAPRTASLHVQRRDLHGVKAARAFVDRQLRSWELTGLSETLQLIASEIVTNALVHAGSDVDVRLRAFEDHVRLEVRDSDGNPPVPSPLALDAERNAEAEHGRGLLIVEALAGQWNTSPNGRGKTVSLDLPILEG</sequence>
<proteinExistence type="predicted"/>
<evidence type="ECO:0000313" key="5">
    <source>
        <dbReference type="EMBL" id="SNT48205.1"/>
    </source>
</evidence>
<dbReference type="Proteomes" id="UP000198280">
    <property type="component" value="Unassembled WGS sequence"/>
</dbReference>
<organism evidence="5 6">
    <name type="scientific">Actinacidiphila glaucinigra</name>
    <dbReference type="NCBI Taxonomy" id="235986"/>
    <lineage>
        <taxon>Bacteria</taxon>
        <taxon>Bacillati</taxon>
        <taxon>Actinomycetota</taxon>
        <taxon>Actinomycetes</taxon>
        <taxon>Kitasatosporales</taxon>
        <taxon>Streptomycetaceae</taxon>
        <taxon>Actinacidiphila</taxon>
    </lineage>
</organism>
<evidence type="ECO:0000313" key="6">
    <source>
        <dbReference type="Proteomes" id="UP000198280"/>
    </source>
</evidence>
<feature type="domain" description="PPM-type phosphatase" evidence="4">
    <location>
        <begin position="395"/>
        <end position="607"/>
    </location>
</feature>
<evidence type="ECO:0000259" key="3">
    <source>
        <dbReference type="SMART" id="SM00065"/>
    </source>
</evidence>
<keyword evidence="6" id="KW-1185">Reference proteome</keyword>
<dbReference type="SUPFAM" id="SSF55781">
    <property type="entry name" value="GAF domain-like"/>
    <property type="match status" value="2"/>
</dbReference>
<feature type="domain" description="GAF" evidence="3">
    <location>
        <begin position="210"/>
        <end position="374"/>
    </location>
</feature>
<dbReference type="InterPro" id="IPR036457">
    <property type="entry name" value="PPM-type-like_dom_sf"/>
</dbReference>
<dbReference type="SUPFAM" id="SSF55874">
    <property type="entry name" value="ATPase domain of HSP90 chaperone/DNA topoisomerase II/histidine kinase"/>
    <property type="match status" value="1"/>
</dbReference>
<dbReference type="OrthoDB" id="4327509at2"/>
<dbReference type="InterPro" id="IPR003594">
    <property type="entry name" value="HATPase_dom"/>
</dbReference>
<dbReference type="PANTHER" id="PTHR43156">
    <property type="entry name" value="STAGE II SPORULATION PROTEIN E-RELATED"/>
    <property type="match status" value="1"/>
</dbReference>
<dbReference type="PANTHER" id="PTHR43156:SF2">
    <property type="entry name" value="STAGE II SPORULATION PROTEIN E"/>
    <property type="match status" value="1"/>
</dbReference>
<dbReference type="EMBL" id="FZOF01000029">
    <property type="protein sequence ID" value="SNT48205.1"/>
    <property type="molecule type" value="Genomic_DNA"/>
</dbReference>
<evidence type="ECO:0000256" key="2">
    <source>
        <dbReference type="SAM" id="MobiDB-lite"/>
    </source>
</evidence>
<dbReference type="GO" id="GO:0016791">
    <property type="term" value="F:phosphatase activity"/>
    <property type="evidence" value="ECO:0007669"/>
    <property type="project" value="TreeGrafter"/>
</dbReference>
<dbReference type="InterPro" id="IPR001932">
    <property type="entry name" value="PPM-type_phosphatase-like_dom"/>
</dbReference>
<dbReference type="Pfam" id="PF13581">
    <property type="entry name" value="HATPase_c_2"/>
    <property type="match status" value="1"/>
</dbReference>
<dbReference type="Gene3D" id="3.60.40.10">
    <property type="entry name" value="PPM-type phosphatase domain"/>
    <property type="match status" value="1"/>
</dbReference>
<dbReference type="InterPro" id="IPR003018">
    <property type="entry name" value="GAF"/>
</dbReference>
<accession>A0A239MZZ4</accession>
<dbReference type="SMART" id="SM00065">
    <property type="entry name" value="GAF"/>
    <property type="match status" value="2"/>
</dbReference>
<dbReference type="Gene3D" id="3.30.450.40">
    <property type="match status" value="2"/>
</dbReference>
<feature type="compositionally biased region" description="Basic and acidic residues" evidence="2">
    <location>
        <begin position="8"/>
        <end position="22"/>
    </location>
</feature>